<evidence type="ECO:0000313" key="8">
    <source>
        <dbReference type="Proteomes" id="UP000290909"/>
    </source>
</evidence>
<evidence type="ECO:0000313" key="7">
    <source>
        <dbReference type="EMBL" id="VEU82233.1"/>
    </source>
</evidence>
<feature type="transmembrane region" description="Helical" evidence="6">
    <location>
        <begin position="83"/>
        <end position="102"/>
    </location>
</feature>
<accession>A0A449BIK4</accession>
<dbReference type="RefSeq" id="WP_035369113.1">
    <property type="nucleotide sequence ID" value="NZ_LR215050.1"/>
</dbReference>
<evidence type="ECO:0000256" key="6">
    <source>
        <dbReference type="SAM" id="Phobius"/>
    </source>
</evidence>
<feature type="binding site" evidence="5">
    <location>
        <position position="206"/>
    </location>
    <ligand>
        <name>Zn(2+)</name>
        <dbReference type="ChEBI" id="CHEBI:29105"/>
    </ligand>
</feature>
<dbReference type="GO" id="GO:0046872">
    <property type="term" value="F:metal ion binding"/>
    <property type="evidence" value="ECO:0007669"/>
    <property type="project" value="UniProtKB-KW"/>
</dbReference>
<evidence type="ECO:0000256" key="4">
    <source>
        <dbReference type="ARBA" id="ARBA00023136"/>
    </source>
</evidence>
<organism evidence="7 8">
    <name type="scientific">Acholeplasma hippikon</name>
    <dbReference type="NCBI Taxonomy" id="264636"/>
    <lineage>
        <taxon>Bacteria</taxon>
        <taxon>Bacillati</taxon>
        <taxon>Mycoplasmatota</taxon>
        <taxon>Mollicutes</taxon>
        <taxon>Acholeplasmatales</taxon>
        <taxon>Acholeplasmataceae</taxon>
        <taxon>Acholeplasma</taxon>
    </lineage>
</organism>
<feature type="binding site" evidence="5">
    <location>
        <position position="69"/>
    </location>
    <ligand>
        <name>Zn(2+)</name>
        <dbReference type="ChEBI" id="CHEBI:29105"/>
    </ligand>
</feature>
<proteinExistence type="predicted"/>
<keyword evidence="4 6" id="KW-0472">Membrane</keyword>
<feature type="transmembrane region" description="Helical" evidence="6">
    <location>
        <begin position="122"/>
        <end position="142"/>
    </location>
</feature>
<feature type="transmembrane region" description="Helical" evidence="6">
    <location>
        <begin position="51"/>
        <end position="71"/>
    </location>
</feature>
<name>A0A449BIK4_9MOLU</name>
<protein>
    <submittedName>
        <fullName evidence="7">Hemolysin</fullName>
    </submittedName>
</protein>
<dbReference type="STRING" id="1408416.GCA_000702765_00796"/>
<keyword evidence="2 6" id="KW-0812">Transmembrane</keyword>
<feature type="binding site" evidence="5">
    <location>
        <position position="202"/>
    </location>
    <ligand>
        <name>Zn(2+)</name>
        <dbReference type="ChEBI" id="CHEBI:29105"/>
    </ligand>
</feature>
<dbReference type="InterPro" id="IPR004254">
    <property type="entry name" value="AdipoR/HlyIII-related"/>
</dbReference>
<feature type="transmembrane region" description="Helical" evidence="6">
    <location>
        <begin position="149"/>
        <end position="169"/>
    </location>
</feature>
<dbReference type="EMBL" id="LR215050">
    <property type="protein sequence ID" value="VEU82233.1"/>
    <property type="molecule type" value="Genomic_DNA"/>
</dbReference>
<keyword evidence="3 6" id="KW-1133">Transmembrane helix</keyword>
<feature type="transmembrane region" description="Helical" evidence="6">
    <location>
        <begin position="175"/>
        <end position="196"/>
    </location>
</feature>
<dbReference type="GO" id="GO:0016020">
    <property type="term" value="C:membrane"/>
    <property type="evidence" value="ECO:0007669"/>
    <property type="project" value="UniProtKB-SubCell"/>
</dbReference>
<gene>
    <name evidence="7" type="primary">yqfA</name>
    <name evidence="7" type="ORF">NCTC10172_00241</name>
</gene>
<dbReference type="Proteomes" id="UP000290909">
    <property type="component" value="Chromosome"/>
</dbReference>
<evidence type="ECO:0000256" key="2">
    <source>
        <dbReference type="ARBA" id="ARBA00022692"/>
    </source>
</evidence>
<comment type="subcellular location">
    <subcellularLocation>
        <location evidence="1">Membrane</location>
        <topology evidence="1">Multi-pass membrane protein</topology>
    </subcellularLocation>
</comment>
<keyword evidence="5" id="KW-0479">Metal-binding</keyword>
<sequence>MEKIKKVKRVQTVGEEIANSVSHGVMAIFGIVALILLVVKAGNDGWKLTSALIFGISIIMLYTMSTLYHALAFTKSKGLFKRFDHLSIYLLIGGTFAPNLLLLPSLRENPMFGIEGFLSEGIFLFICQWILIIIGVIFKSIWVKKYQPLHVAIFLLIGWSGLYFIVDLYQFAPAAMWLILLGGVSYSIGVVFYSLSRIKYFHFIWHLWVALGTVLQFCAIYTYLMG</sequence>
<dbReference type="KEGG" id="ahk:NCTC10172_00241"/>
<evidence type="ECO:0000256" key="1">
    <source>
        <dbReference type="ARBA" id="ARBA00004141"/>
    </source>
</evidence>
<keyword evidence="5" id="KW-0862">Zinc</keyword>
<dbReference type="PANTHER" id="PTHR20855">
    <property type="entry name" value="ADIPOR/PROGESTIN RECEPTOR-RELATED"/>
    <property type="match status" value="1"/>
</dbReference>
<dbReference type="PANTHER" id="PTHR20855:SF3">
    <property type="entry name" value="LD03007P"/>
    <property type="match status" value="1"/>
</dbReference>
<dbReference type="AlphaFoldDB" id="A0A449BIK4"/>
<evidence type="ECO:0000256" key="5">
    <source>
        <dbReference type="PIRSR" id="PIRSR604254-1"/>
    </source>
</evidence>
<feature type="transmembrane region" description="Helical" evidence="6">
    <location>
        <begin position="21"/>
        <end position="39"/>
    </location>
</feature>
<feature type="transmembrane region" description="Helical" evidence="6">
    <location>
        <begin position="203"/>
        <end position="224"/>
    </location>
</feature>
<dbReference type="Pfam" id="PF03006">
    <property type="entry name" value="HlyIII"/>
    <property type="match status" value="1"/>
</dbReference>
<reference evidence="7 8" key="1">
    <citation type="submission" date="2019-01" db="EMBL/GenBank/DDBJ databases">
        <authorList>
            <consortium name="Pathogen Informatics"/>
        </authorList>
    </citation>
    <scope>NUCLEOTIDE SEQUENCE [LARGE SCALE GENOMIC DNA]</scope>
    <source>
        <strain evidence="7 8">NCTC10172</strain>
    </source>
</reference>
<evidence type="ECO:0000256" key="3">
    <source>
        <dbReference type="ARBA" id="ARBA00022989"/>
    </source>
</evidence>
<keyword evidence="8" id="KW-1185">Reference proteome</keyword>